<dbReference type="OrthoDB" id="8922241at2759"/>
<feature type="domain" description="C2H2-type" evidence="9">
    <location>
        <begin position="534"/>
        <end position="561"/>
    </location>
</feature>
<feature type="domain" description="C2H2-type" evidence="9">
    <location>
        <begin position="245"/>
        <end position="274"/>
    </location>
</feature>
<feature type="domain" description="C2H2-type" evidence="9">
    <location>
        <begin position="185"/>
        <end position="212"/>
    </location>
</feature>
<dbReference type="GO" id="GO:0000978">
    <property type="term" value="F:RNA polymerase II cis-regulatory region sequence-specific DNA binding"/>
    <property type="evidence" value="ECO:0007669"/>
    <property type="project" value="TreeGrafter"/>
</dbReference>
<keyword evidence="3" id="KW-0677">Repeat</keyword>
<evidence type="ECO:0000256" key="4">
    <source>
        <dbReference type="ARBA" id="ARBA00022771"/>
    </source>
</evidence>
<proteinExistence type="evidence at transcript level"/>
<feature type="domain" description="C2H2-type" evidence="9">
    <location>
        <begin position="562"/>
        <end position="586"/>
    </location>
</feature>
<sequence length="586" mass="68025">MSQLQTQTDEILKKIYAEQKTLINFFDAILGFLKRNTNFDVIDAAERNRLQKYLSKELSLCDPAAESSPCLKSIAGEKRALAETNEICTVDKNLITKLELRSPSENPLKTNSIPRFVKMGIINTETSCYIQNVETPKPKIQNIGTNIRKWRAILPKEQQIAQGDIQESIYTLNDKTKNIKSKRVYKCTECTDVFNSFRQLKVHEAIHSTKSEGSAISICIYCCSLCANAESLEKHINECHANEHYICVPCTKEYKSRGQLLKHVHSNAHNAKALLYYCGLCPRSEKSPIEFPSRSALQQHYQETHLLMPVNQDEDDVEIEMNEEFLDEFLLNNVNENSFNFSECWDALDLNLPDMLHMTNSDKSPTQAKDYENAEFLYKCPKCYDGFKQQKNLLQHIAHKHELPLLICSKCDASFKDYTQWIQHKETHQVQLGCGRNSKDKDKVLQCGICDKIFRSNPALNYHIKTHLRGFLDAPHECPYCKKCFHTDTNLKQHIRIVHCQNKRHTCELCDKLFSTLDHLKKHVLSTHQNERKHICHVCAKSFTQLCHLKQHLNIHNRGKTHQCLKCDEKFWRKIDLQRHIIKKHN</sequence>
<keyword evidence="2" id="KW-0479">Metal-binding</keyword>
<evidence type="ECO:0000313" key="10">
    <source>
        <dbReference type="EMBL" id="JAB87324.1"/>
    </source>
</evidence>
<dbReference type="Pfam" id="PF00096">
    <property type="entry name" value="zf-C2H2"/>
    <property type="match status" value="3"/>
</dbReference>
<reference evidence="10" key="2">
    <citation type="journal article" date="2014" name="BMC Genomics">
        <title>A genomic perspective to assessing quality of mass-reared SIT flies used in Mediterranean fruit fly (Ceratitis capitata) eradication in California.</title>
        <authorList>
            <person name="Calla B."/>
            <person name="Hall B."/>
            <person name="Hou S."/>
            <person name="Geib S.M."/>
        </authorList>
    </citation>
    <scope>NUCLEOTIDE SEQUENCE</scope>
</reference>
<evidence type="ECO:0000256" key="7">
    <source>
        <dbReference type="ARBA" id="ARBA00023242"/>
    </source>
</evidence>
<feature type="domain" description="C2H2-type" evidence="9">
    <location>
        <begin position="378"/>
        <end position="401"/>
    </location>
</feature>
<protein>
    <submittedName>
        <fullName evidence="10">Zinc finger protein 252</fullName>
    </submittedName>
</protein>
<keyword evidence="5" id="KW-0862">Zinc</keyword>
<accession>W8BBT9</accession>
<evidence type="ECO:0000256" key="8">
    <source>
        <dbReference type="PROSITE-ProRule" id="PRU00042"/>
    </source>
</evidence>
<dbReference type="Pfam" id="PF13912">
    <property type="entry name" value="zf-C2H2_6"/>
    <property type="match status" value="1"/>
</dbReference>
<dbReference type="InterPro" id="IPR013087">
    <property type="entry name" value="Znf_C2H2_type"/>
</dbReference>
<dbReference type="InterPro" id="IPR036236">
    <property type="entry name" value="Znf_C2H2_sf"/>
</dbReference>
<evidence type="ECO:0000256" key="3">
    <source>
        <dbReference type="ARBA" id="ARBA00022737"/>
    </source>
</evidence>
<keyword evidence="4 8" id="KW-0863">Zinc-finger</keyword>
<keyword evidence="6" id="KW-0238">DNA-binding</keyword>
<dbReference type="AlphaFoldDB" id="W8BBT9"/>
<dbReference type="EMBL" id="GAMC01019231">
    <property type="protein sequence ID" value="JAB87324.1"/>
    <property type="molecule type" value="mRNA"/>
</dbReference>
<evidence type="ECO:0000256" key="2">
    <source>
        <dbReference type="ARBA" id="ARBA00022723"/>
    </source>
</evidence>
<dbReference type="InterPro" id="IPR050589">
    <property type="entry name" value="Ikaros_C2H2-ZF"/>
</dbReference>
<evidence type="ECO:0000256" key="6">
    <source>
        <dbReference type="ARBA" id="ARBA00023125"/>
    </source>
</evidence>
<name>W8BBT9_CERCA</name>
<feature type="domain" description="C2H2-type" evidence="9">
    <location>
        <begin position="445"/>
        <end position="467"/>
    </location>
</feature>
<dbReference type="GO" id="GO:0006357">
    <property type="term" value="P:regulation of transcription by RNA polymerase II"/>
    <property type="evidence" value="ECO:0007669"/>
    <property type="project" value="TreeGrafter"/>
</dbReference>
<dbReference type="SMART" id="SM00355">
    <property type="entry name" value="ZnF_C2H2"/>
    <property type="match status" value="11"/>
</dbReference>
<dbReference type="PROSITE" id="PS00028">
    <property type="entry name" value="ZINC_FINGER_C2H2_1"/>
    <property type="match status" value="9"/>
</dbReference>
<feature type="domain" description="C2H2-type" evidence="9">
    <location>
        <begin position="505"/>
        <end position="533"/>
    </location>
</feature>
<gene>
    <name evidence="10" type="primary">ZN252</name>
</gene>
<dbReference type="Gene3D" id="3.30.160.60">
    <property type="entry name" value="Classic Zinc Finger"/>
    <property type="match status" value="6"/>
</dbReference>
<evidence type="ECO:0000259" key="9">
    <source>
        <dbReference type="PROSITE" id="PS50157"/>
    </source>
</evidence>
<dbReference type="PANTHER" id="PTHR24404:SF106">
    <property type="entry name" value="C2H2-TYPE DOMAIN-CONTAINING PROTEIN"/>
    <property type="match status" value="1"/>
</dbReference>
<organism evidence="10">
    <name type="scientific">Ceratitis capitata</name>
    <name type="common">Mediterranean fruit fly</name>
    <name type="synonym">Tephritis capitata</name>
    <dbReference type="NCBI Taxonomy" id="7213"/>
    <lineage>
        <taxon>Eukaryota</taxon>
        <taxon>Metazoa</taxon>
        <taxon>Ecdysozoa</taxon>
        <taxon>Arthropoda</taxon>
        <taxon>Hexapoda</taxon>
        <taxon>Insecta</taxon>
        <taxon>Pterygota</taxon>
        <taxon>Neoptera</taxon>
        <taxon>Endopterygota</taxon>
        <taxon>Diptera</taxon>
        <taxon>Brachycera</taxon>
        <taxon>Muscomorpha</taxon>
        <taxon>Tephritoidea</taxon>
        <taxon>Tephritidae</taxon>
        <taxon>Ceratitis</taxon>
        <taxon>Ceratitis</taxon>
    </lineage>
</organism>
<dbReference type="GO" id="GO:0008270">
    <property type="term" value="F:zinc ion binding"/>
    <property type="evidence" value="ECO:0007669"/>
    <property type="project" value="UniProtKB-KW"/>
</dbReference>
<dbReference type="PROSITE" id="PS50157">
    <property type="entry name" value="ZINC_FINGER_C2H2_2"/>
    <property type="match status" value="8"/>
</dbReference>
<dbReference type="PANTHER" id="PTHR24404">
    <property type="entry name" value="ZINC FINGER PROTEIN"/>
    <property type="match status" value="1"/>
</dbReference>
<evidence type="ECO:0000256" key="1">
    <source>
        <dbReference type="ARBA" id="ARBA00004123"/>
    </source>
</evidence>
<reference evidence="10" key="1">
    <citation type="submission" date="2013-07" db="EMBL/GenBank/DDBJ databases">
        <authorList>
            <person name="Geib S."/>
        </authorList>
    </citation>
    <scope>NUCLEOTIDE SEQUENCE</scope>
</reference>
<keyword evidence="7" id="KW-0539">Nucleus</keyword>
<feature type="domain" description="C2H2-type" evidence="9">
    <location>
        <begin position="476"/>
        <end position="504"/>
    </location>
</feature>
<dbReference type="SUPFAM" id="SSF57667">
    <property type="entry name" value="beta-beta-alpha zinc fingers"/>
    <property type="match status" value="5"/>
</dbReference>
<comment type="subcellular location">
    <subcellularLocation>
        <location evidence="1">Nucleus</location>
    </subcellularLocation>
</comment>
<dbReference type="GO" id="GO:0005634">
    <property type="term" value="C:nucleus"/>
    <property type="evidence" value="ECO:0007669"/>
    <property type="project" value="UniProtKB-SubCell"/>
</dbReference>
<evidence type="ECO:0000256" key="5">
    <source>
        <dbReference type="ARBA" id="ARBA00022833"/>
    </source>
</evidence>
<dbReference type="FunFam" id="3.30.160.60:FF:000446">
    <property type="entry name" value="Zinc finger protein"/>
    <property type="match status" value="1"/>
</dbReference>
<dbReference type="GO" id="GO:0003700">
    <property type="term" value="F:DNA-binding transcription factor activity"/>
    <property type="evidence" value="ECO:0007669"/>
    <property type="project" value="TreeGrafter"/>
</dbReference>